<dbReference type="InterPro" id="IPR008972">
    <property type="entry name" value="Cupredoxin"/>
</dbReference>
<evidence type="ECO:0000256" key="5">
    <source>
        <dbReference type="ARBA" id="ARBA00023136"/>
    </source>
</evidence>
<dbReference type="InterPro" id="IPR039391">
    <property type="entry name" value="Phytocyanin-like"/>
</dbReference>
<dbReference type="PROSITE" id="PS51485">
    <property type="entry name" value="PHYTOCYANIN"/>
    <property type="match status" value="1"/>
</dbReference>
<feature type="domain" description="Phytocyanin" evidence="11">
    <location>
        <begin position="26"/>
        <end position="128"/>
    </location>
</feature>
<feature type="signal peptide" evidence="10">
    <location>
        <begin position="1"/>
        <end position="20"/>
    </location>
</feature>
<keyword evidence="2" id="KW-1003">Cell membrane</keyword>
<dbReference type="CDD" id="cd11019">
    <property type="entry name" value="OsENODL1_like"/>
    <property type="match status" value="1"/>
</dbReference>
<dbReference type="PANTHER" id="PTHR33021:SF49">
    <property type="entry name" value="EARLY NODULIN-LIKE PROTEIN 21"/>
    <property type="match status" value="1"/>
</dbReference>
<dbReference type="Pfam" id="PF02298">
    <property type="entry name" value="Cu_bind_like"/>
    <property type="match status" value="1"/>
</dbReference>
<dbReference type="Gene3D" id="2.60.40.420">
    <property type="entry name" value="Cupredoxins - blue copper proteins"/>
    <property type="match status" value="1"/>
</dbReference>
<dbReference type="PANTHER" id="PTHR33021">
    <property type="entry name" value="BLUE COPPER PROTEIN"/>
    <property type="match status" value="1"/>
</dbReference>
<dbReference type="Proteomes" id="UP001372338">
    <property type="component" value="Unassembled WGS sequence"/>
</dbReference>
<dbReference type="FunFam" id="2.60.40.420:FF:000010">
    <property type="entry name" value="Early nodulin-like protein 1"/>
    <property type="match status" value="1"/>
</dbReference>
<evidence type="ECO:0000256" key="4">
    <source>
        <dbReference type="ARBA" id="ARBA00022729"/>
    </source>
</evidence>
<keyword evidence="13" id="KW-1185">Reference proteome</keyword>
<evidence type="ECO:0000313" key="13">
    <source>
        <dbReference type="Proteomes" id="UP001372338"/>
    </source>
</evidence>
<evidence type="ECO:0000259" key="11">
    <source>
        <dbReference type="PROSITE" id="PS51485"/>
    </source>
</evidence>
<accession>A0AAN9F7Y0</accession>
<sequence length="168" mass="18710">MASFISQVVLLLTIFFGLQSFSVASFNFQVGGTKGWIVPPPNDTDTYNDWASNNRFRVGDSIHFRYKKDSVMEVSGGDYKDCNATHPTFFSNNGNTLFRLDHSGTFYFISGASGHCEKGQKMIVRVMVDESLHDHAKSSGYHDAISPIGVFEMVLLLFVLECVASYVI</sequence>
<evidence type="ECO:0000256" key="3">
    <source>
        <dbReference type="ARBA" id="ARBA00022622"/>
    </source>
</evidence>
<comment type="similarity">
    <text evidence="9">Belongs to the early nodulin-like (ENODL) family.</text>
</comment>
<evidence type="ECO:0000256" key="8">
    <source>
        <dbReference type="ARBA" id="ARBA00023288"/>
    </source>
</evidence>
<name>A0AAN9F7Y0_CROPI</name>
<dbReference type="GO" id="GO:0098552">
    <property type="term" value="C:side of membrane"/>
    <property type="evidence" value="ECO:0007669"/>
    <property type="project" value="UniProtKB-KW"/>
</dbReference>
<proteinExistence type="inferred from homology"/>
<evidence type="ECO:0000313" key="12">
    <source>
        <dbReference type="EMBL" id="KAK7266853.1"/>
    </source>
</evidence>
<comment type="subcellular location">
    <subcellularLocation>
        <location evidence="1">Cell membrane</location>
        <topology evidence="1">Lipid-anchor</topology>
        <topology evidence="1">GPI-anchor</topology>
    </subcellularLocation>
</comment>
<keyword evidence="7" id="KW-0325">Glycoprotein</keyword>
<evidence type="ECO:0000256" key="7">
    <source>
        <dbReference type="ARBA" id="ARBA00023180"/>
    </source>
</evidence>
<organism evidence="12 13">
    <name type="scientific">Crotalaria pallida</name>
    <name type="common">Smooth rattlebox</name>
    <name type="synonym">Crotalaria striata</name>
    <dbReference type="NCBI Taxonomy" id="3830"/>
    <lineage>
        <taxon>Eukaryota</taxon>
        <taxon>Viridiplantae</taxon>
        <taxon>Streptophyta</taxon>
        <taxon>Embryophyta</taxon>
        <taxon>Tracheophyta</taxon>
        <taxon>Spermatophyta</taxon>
        <taxon>Magnoliopsida</taxon>
        <taxon>eudicotyledons</taxon>
        <taxon>Gunneridae</taxon>
        <taxon>Pentapetalae</taxon>
        <taxon>rosids</taxon>
        <taxon>fabids</taxon>
        <taxon>Fabales</taxon>
        <taxon>Fabaceae</taxon>
        <taxon>Papilionoideae</taxon>
        <taxon>50 kb inversion clade</taxon>
        <taxon>genistoids sensu lato</taxon>
        <taxon>core genistoids</taxon>
        <taxon>Crotalarieae</taxon>
        <taxon>Crotalaria</taxon>
    </lineage>
</organism>
<dbReference type="GO" id="GO:0009055">
    <property type="term" value="F:electron transfer activity"/>
    <property type="evidence" value="ECO:0007669"/>
    <property type="project" value="InterPro"/>
</dbReference>
<dbReference type="GO" id="GO:0005886">
    <property type="term" value="C:plasma membrane"/>
    <property type="evidence" value="ECO:0007669"/>
    <property type="project" value="UniProtKB-SubCell"/>
</dbReference>
<keyword evidence="3" id="KW-0336">GPI-anchor</keyword>
<dbReference type="InterPro" id="IPR041846">
    <property type="entry name" value="ENL_dom"/>
</dbReference>
<dbReference type="EMBL" id="JAYWIO010000004">
    <property type="protein sequence ID" value="KAK7266853.1"/>
    <property type="molecule type" value="Genomic_DNA"/>
</dbReference>
<evidence type="ECO:0000256" key="6">
    <source>
        <dbReference type="ARBA" id="ARBA00023157"/>
    </source>
</evidence>
<evidence type="ECO:0000256" key="10">
    <source>
        <dbReference type="SAM" id="SignalP"/>
    </source>
</evidence>
<keyword evidence="5" id="KW-0472">Membrane</keyword>
<evidence type="ECO:0000256" key="1">
    <source>
        <dbReference type="ARBA" id="ARBA00004609"/>
    </source>
</evidence>
<keyword evidence="6" id="KW-1015">Disulfide bond</keyword>
<dbReference type="InterPro" id="IPR003245">
    <property type="entry name" value="Phytocyanin_dom"/>
</dbReference>
<dbReference type="AlphaFoldDB" id="A0AAN9F7Y0"/>
<dbReference type="SUPFAM" id="SSF49503">
    <property type="entry name" value="Cupredoxins"/>
    <property type="match status" value="1"/>
</dbReference>
<keyword evidence="8" id="KW-0449">Lipoprotein</keyword>
<gene>
    <name evidence="12" type="ORF">RIF29_19511</name>
</gene>
<keyword evidence="4 10" id="KW-0732">Signal</keyword>
<reference evidence="12 13" key="1">
    <citation type="submission" date="2024-01" db="EMBL/GenBank/DDBJ databases">
        <title>The genomes of 5 underutilized Papilionoideae crops provide insights into root nodulation and disease resistanc.</title>
        <authorList>
            <person name="Yuan L."/>
        </authorList>
    </citation>
    <scope>NUCLEOTIDE SEQUENCE [LARGE SCALE GENOMIC DNA]</scope>
    <source>
        <strain evidence="12">ZHUSHIDOU_FW_LH</strain>
        <tissue evidence="12">Leaf</tissue>
    </source>
</reference>
<evidence type="ECO:0000256" key="2">
    <source>
        <dbReference type="ARBA" id="ARBA00022475"/>
    </source>
</evidence>
<comment type="caution">
    <text evidence="12">The sequence shown here is derived from an EMBL/GenBank/DDBJ whole genome shotgun (WGS) entry which is preliminary data.</text>
</comment>
<feature type="chain" id="PRO_5042876662" description="Phytocyanin domain-containing protein" evidence="10">
    <location>
        <begin position="21"/>
        <end position="168"/>
    </location>
</feature>
<evidence type="ECO:0000256" key="9">
    <source>
        <dbReference type="ARBA" id="ARBA00035011"/>
    </source>
</evidence>
<protein>
    <recommendedName>
        <fullName evidence="11">Phytocyanin domain-containing protein</fullName>
    </recommendedName>
</protein>